<dbReference type="PANTHER" id="PTHR44329:SF214">
    <property type="entry name" value="PROTEIN KINASE DOMAIN-CONTAINING PROTEIN"/>
    <property type="match status" value="1"/>
</dbReference>
<feature type="transmembrane region" description="Helical" evidence="2">
    <location>
        <begin position="239"/>
        <end position="260"/>
    </location>
</feature>
<keyword evidence="3" id="KW-0732">Signal</keyword>
<feature type="chain" id="PRO_5040844925" evidence="3">
    <location>
        <begin position="20"/>
        <end position="607"/>
    </location>
</feature>
<dbReference type="PANTHER" id="PTHR44329">
    <property type="entry name" value="SERINE/THREONINE-PROTEIN KINASE TNNI3K-RELATED"/>
    <property type="match status" value="1"/>
</dbReference>
<proteinExistence type="predicted"/>
<evidence type="ECO:0000256" key="2">
    <source>
        <dbReference type="SAM" id="Phobius"/>
    </source>
</evidence>
<dbReference type="PROSITE" id="PS00108">
    <property type="entry name" value="PROTEIN_KINASE_ST"/>
    <property type="match status" value="1"/>
</dbReference>
<evidence type="ECO:0000256" key="3">
    <source>
        <dbReference type="SAM" id="SignalP"/>
    </source>
</evidence>
<evidence type="ECO:0000313" key="5">
    <source>
        <dbReference type="EMBL" id="GMF65570.1"/>
    </source>
</evidence>
<keyword evidence="6" id="KW-1185">Reference proteome</keyword>
<keyword evidence="2" id="KW-1133">Transmembrane helix</keyword>
<dbReference type="EMBL" id="BSXW01012483">
    <property type="protein sequence ID" value="GMF65570.1"/>
    <property type="molecule type" value="Genomic_DNA"/>
</dbReference>
<feature type="region of interest" description="Disordered" evidence="1">
    <location>
        <begin position="178"/>
        <end position="204"/>
    </location>
</feature>
<sequence length="607" mass="65203">MQRLRFGLVSLAALRPVHAVTMEAVEVFSGVNCAGTPDVLAMYNLTASCVEDACSDIAFGNDTYYISRTCNISDRFTHAQNVFGDFTYVVMETYDNKSCASFGEADVFLASGSCEISSGFGDQSAITSLFSNGSAVVALYPNDACGGEPSLYFELDKTALSTGSCQQDLYRFYGSESSSKISSSSSSSSLDTTATGGSTSNISSSGSVGVIEPLVANSASGSNTSVNDGSNGSSISTGAVVGIAVAAVVFVLVVALFVLYRLRKTREAEMEEEDSFNGLRSPSADRKNTSLTAPGTLDSRWDAGHRGSGKPLSLVGLWDDEVIATARIPREKVIIQLSICRGGGGEVFLGQFNQQQVAVKMLLPEMRKSVKHVNAFLAEVKLMATLEHQRIVQFVGVAWDSLTDLCVVSEFMEGGDLRALLTSYDKEKHAKGFDRTKVTIALHVAHALTYLHSLQTPVLHRDLKSKNVLLTSALEAKLTDFGISREQADKTMTAGVGTSLWMAPEVMLGQRYDDKADMFSFGVVLSELDMHVLPYSHAKEKGDSGRKIPETVVLQMVALGDLRVEFSPSSLESMVELGLACVSLDPNERPTAAEALYRLHTILAQEL</sequence>
<dbReference type="InterPro" id="IPR008271">
    <property type="entry name" value="Ser/Thr_kinase_AS"/>
</dbReference>
<dbReference type="Proteomes" id="UP001165083">
    <property type="component" value="Unassembled WGS sequence"/>
</dbReference>
<dbReference type="InterPro" id="IPR011009">
    <property type="entry name" value="Kinase-like_dom_sf"/>
</dbReference>
<reference evidence="5" key="1">
    <citation type="submission" date="2023-04" db="EMBL/GenBank/DDBJ databases">
        <title>Phytophthora lilii NBRC 32176.</title>
        <authorList>
            <person name="Ichikawa N."/>
            <person name="Sato H."/>
            <person name="Tonouchi N."/>
        </authorList>
    </citation>
    <scope>NUCLEOTIDE SEQUENCE</scope>
    <source>
        <strain evidence="5">NBRC 32176</strain>
    </source>
</reference>
<dbReference type="PROSITE" id="PS50011">
    <property type="entry name" value="PROTEIN_KINASE_DOM"/>
    <property type="match status" value="1"/>
</dbReference>
<feature type="domain" description="Protein kinase" evidence="4">
    <location>
        <begin position="333"/>
        <end position="603"/>
    </location>
</feature>
<protein>
    <submittedName>
        <fullName evidence="5">Unnamed protein product</fullName>
    </submittedName>
</protein>
<feature type="signal peptide" evidence="3">
    <location>
        <begin position="1"/>
        <end position="19"/>
    </location>
</feature>
<gene>
    <name evidence="5" type="ORF">Plil01_001821100</name>
</gene>
<dbReference type="InterPro" id="IPR000719">
    <property type="entry name" value="Prot_kinase_dom"/>
</dbReference>
<dbReference type="SMART" id="SM00220">
    <property type="entry name" value="S_TKc"/>
    <property type="match status" value="1"/>
</dbReference>
<feature type="region of interest" description="Disordered" evidence="1">
    <location>
        <begin position="270"/>
        <end position="302"/>
    </location>
</feature>
<dbReference type="SUPFAM" id="SSF56112">
    <property type="entry name" value="Protein kinase-like (PK-like)"/>
    <property type="match status" value="1"/>
</dbReference>
<dbReference type="Pfam" id="PF00069">
    <property type="entry name" value="Pkinase"/>
    <property type="match status" value="1"/>
</dbReference>
<name>A0A9W6YEP7_9STRA</name>
<dbReference type="GO" id="GO:0005524">
    <property type="term" value="F:ATP binding"/>
    <property type="evidence" value="ECO:0007669"/>
    <property type="project" value="InterPro"/>
</dbReference>
<evidence type="ECO:0000256" key="1">
    <source>
        <dbReference type="SAM" id="MobiDB-lite"/>
    </source>
</evidence>
<evidence type="ECO:0000313" key="6">
    <source>
        <dbReference type="Proteomes" id="UP001165083"/>
    </source>
</evidence>
<accession>A0A9W6YEP7</accession>
<dbReference type="GO" id="GO:0004674">
    <property type="term" value="F:protein serine/threonine kinase activity"/>
    <property type="evidence" value="ECO:0007669"/>
    <property type="project" value="TreeGrafter"/>
</dbReference>
<dbReference type="Gene3D" id="3.30.200.20">
    <property type="entry name" value="Phosphorylase Kinase, domain 1"/>
    <property type="match status" value="1"/>
</dbReference>
<dbReference type="InterPro" id="IPR051681">
    <property type="entry name" value="Ser/Thr_Kinases-Pseudokinases"/>
</dbReference>
<dbReference type="AlphaFoldDB" id="A0A9W6YEP7"/>
<organism evidence="5 6">
    <name type="scientific">Phytophthora lilii</name>
    <dbReference type="NCBI Taxonomy" id="2077276"/>
    <lineage>
        <taxon>Eukaryota</taxon>
        <taxon>Sar</taxon>
        <taxon>Stramenopiles</taxon>
        <taxon>Oomycota</taxon>
        <taxon>Peronosporomycetes</taxon>
        <taxon>Peronosporales</taxon>
        <taxon>Peronosporaceae</taxon>
        <taxon>Phytophthora</taxon>
    </lineage>
</organism>
<comment type="caution">
    <text evidence="5">The sequence shown here is derived from an EMBL/GenBank/DDBJ whole genome shotgun (WGS) entry which is preliminary data.</text>
</comment>
<dbReference type="Gene3D" id="1.10.510.10">
    <property type="entry name" value="Transferase(Phosphotransferase) domain 1"/>
    <property type="match status" value="1"/>
</dbReference>
<dbReference type="OrthoDB" id="119409at2759"/>
<evidence type="ECO:0000259" key="4">
    <source>
        <dbReference type="PROSITE" id="PS50011"/>
    </source>
</evidence>
<keyword evidence="2" id="KW-0812">Transmembrane</keyword>
<keyword evidence="2" id="KW-0472">Membrane</keyword>